<reference evidence="1" key="2">
    <citation type="journal article" date="2015" name="Data Brief">
        <title>Shoot transcriptome of the giant reed, Arundo donax.</title>
        <authorList>
            <person name="Barrero R.A."/>
            <person name="Guerrero F.D."/>
            <person name="Moolhuijzen P."/>
            <person name="Goolsby J.A."/>
            <person name="Tidwell J."/>
            <person name="Bellgard S.E."/>
            <person name="Bellgard M.I."/>
        </authorList>
    </citation>
    <scope>NUCLEOTIDE SEQUENCE</scope>
    <source>
        <tissue evidence="1">Shoot tissue taken approximately 20 cm above the soil surface</tissue>
    </source>
</reference>
<dbReference type="AlphaFoldDB" id="A0A0A9BB03"/>
<reference evidence="1" key="1">
    <citation type="submission" date="2014-09" db="EMBL/GenBank/DDBJ databases">
        <authorList>
            <person name="Magalhaes I.L.F."/>
            <person name="Oliveira U."/>
            <person name="Santos F.R."/>
            <person name="Vidigal T.H.D.A."/>
            <person name="Brescovit A.D."/>
            <person name="Santos A.J."/>
        </authorList>
    </citation>
    <scope>NUCLEOTIDE SEQUENCE</scope>
    <source>
        <tissue evidence="1">Shoot tissue taken approximately 20 cm above the soil surface</tissue>
    </source>
</reference>
<organism evidence="1">
    <name type="scientific">Arundo donax</name>
    <name type="common">Giant reed</name>
    <name type="synonym">Donax arundinaceus</name>
    <dbReference type="NCBI Taxonomy" id="35708"/>
    <lineage>
        <taxon>Eukaryota</taxon>
        <taxon>Viridiplantae</taxon>
        <taxon>Streptophyta</taxon>
        <taxon>Embryophyta</taxon>
        <taxon>Tracheophyta</taxon>
        <taxon>Spermatophyta</taxon>
        <taxon>Magnoliopsida</taxon>
        <taxon>Liliopsida</taxon>
        <taxon>Poales</taxon>
        <taxon>Poaceae</taxon>
        <taxon>PACMAD clade</taxon>
        <taxon>Arundinoideae</taxon>
        <taxon>Arundineae</taxon>
        <taxon>Arundo</taxon>
    </lineage>
</organism>
<name>A0A0A9BB03_ARUDO</name>
<protein>
    <submittedName>
        <fullName evidence="1">Uncharacterized protein</fullName>
    </submittedName>
</protein>
<accession>A0A0A9BB03</accession>
<proteinExistence type="predicted"/>
<dbReference type="EMBL" id="GBRH01237384">
    <property type="protein sequence ID" value="JAD60511.1"/>
    <property type="molecule type" value="Transcribed_RNA"/>
</dbReference>
<evidence type="ECO:0000313" key="1">
    <source>
        <dbReference type="EMBL" id="JAD60511.1"/>
    </source>
</evidence>
<sequence>MCVVHKVNLQKFIFKFIFDSEIQKRQVVLFAHEEQCQNDSCLFCFFTSRTNLMLNFCRFYLTSYVYLFIF</sequence>